<evidence type="ECO:0000256" key="4">
    <source>
        <dbReference type="ARBA" id="ARBA00022833"/>
    </source>
</evidence>
<reference evidence="7" key="2">
    <citation type="journal article" date="2023" name="BMC Genomics">
        <title>Pest status, molecular evolution, and epigenetic factors derived from the genome assembly of Frankliniella fusca, a thysanopteran phytovirus vector.</title>
        <authorList>
            <person name="Catto M.A."/>
            <person name="Labadie P.E."/>
            <person name="Jacobson A.L."/>
            <person name="Kennedy G.G."/>
            <person name="Srinivasan R."/>
            <person name="Hunt B.G."/>
        </authorList>
    </citation>
    <scope>NUCLEOTIDE SEQUENCE</scope>
    <source>
        <strain evidence="7">PL_HMW_Pooled</strain>
    </source>
</reference>
<gene>
    <name evidence="7" type="ORF">KUF71_011734</name>
    <name evidence="8" type="ORF">KUF71_011741</name>
</gene>
<dbReference type="EMBL" id="JAHWGI010001083">
    <property type="protein sequence ID" value="KAK3922272.1"/>
    <property type="molecule type" value="Genomic_DNA"/>
</dbReference>
<protein>
    <submittedName>
        <fullName evidence="7">Zinc finger X-linked protein ZXDB</fullName>
    </submittedName>
</protein>
<evidence type="ECO:0000313" key="7">
    <source>
        <dbReference type="EMBL" id="KAK3922260.1"/>
    </source>
</evidence>
<dbReference type="Proteomes" id="UP001219518">
    <property type="component" value="Unassembled WGS sequence"/>
</dbReference>
<dbReference type="PROSITE" id="PS00028">
    <property type="entry name" value="ZINC_FINGER_C2H2_1"/>
    <property type="match status" value="2"/>
</dbReference>
<organism evidence="7 9">
    <name type="scientific">Frankliniella fusca</name>
    <dbReference type="NCBI Taxonomy" id="407009"/>
    <lineage>
        <taxon>Eukaryota</taxon>
        <taxon>Metazoa</taxon>
        <taxon>Ecdysozoa</taxon>
        <taxon>Arthropoda</taxon>
        <taxon>Hexapoda</taxon>
        <taxon>Insecta</taxon>
        <taxon>Pterygota</taxon>
        <taxon>Neoptera</taxon>
        <taxon>Paraneoptera</taxon>
        <taxon>Thysanoptera</taxon>
        <taxon>Terebrantia</taxon>
        <taxon>Thripoidea</taxon>
        <taxon>Thripidae</taxon>
        <taxon>Frankliniella</taxon>
    </lineage>
</organism>
<evidence type="ECO:0000313" key="9">
    <source>
        <dbReference type="Proteomes" id="UP001219518"/>
    </source>
</evidence>
<dbReference type="GO" id="GO:0008270">
    <property type="term" value="F:zinc ion binding"/>
    <property type="evidence" value="ECO:0007669"/>
    <property type="project" value="UniProtKB-KW"/>
</dbReference>
<dbReference type="PANTHER" id="PTHR24379">
    <property type="entry name" value="KRAB AND ZINC FINGER DOMAIN-CONTAINING"/>
    <property type="match status" value="1"/>
</dbReference>
<evidence type="ECO:0000259" key="6">
    <source>
        <dbReference type="PROSITE" id="PS50157"/>
    </source>
</evidence>
<dbReference type="Gene3D" id="3.30.160.60">
    <property type="entry name" value="Classic Zinc Finger"/>
    <property type="match status" value="1"/>
</dbReference>
<keyword evidence="3 5" id="KW-0863">Zinc-finger</keyword>
<dbReference type="PROSITE" id="PS50157">
    <property type="entry name" value="ZINC_FINGER_C2H2_2"/>
    <property type="match status" value="2"/>
</dbReference>
<keyword evidence="1" id="KW-0479">Metal-binding</keyword>
<dbReference type="EMBL" id="JAHWGI010001081">
    <property type="protein sequence ID" value="KAK3922260.1"/>
    <property type="molecule type" value="Genomic_DNA"/>
</dbReference>
<evidence type="ECO:0000256" key="3">
    <source>
        <dbReference type="ARBA" id="ARBA00022771"/>
    </source>
</evidence>
<dbReference type="SUPFAM" id="SSF57667">
    <property type="entry name" value="beta-beta-alpha zinc fingers"/>
    <property type="match status" value="1"/>
</dbReference>
<dbReference type="SMART" id="SM00355">
    <property type="entry name" value="ZnF_C2H2"/>
    <property type="match status" value="6"/>
</dbReference>
<dbReference type="InterPro" id="IPR013087">
    <property type="entry name" value="Znf_C2H2_type"/>
</dbReference>
<name>A0AAE1HKI3_9NEOP</name>
<feature type="domain" description="C2H2-type" evidence="6">
    <location>
        <begin position="328"/>
        <end position="355"/>
    </location>
</feature>
<keyword evidence="9" id="KW-1185">Reference proteome</keyword>
<dbReference type="InterPro" id="IPR036236">
    <property type="entry name" value="Znf_C2H2_sf"/>
</dbReference>
<accession>A0AAE1HKI3</accession>
<dbReference type="PANTHER" id="PTHR24379:SF121">
    <property type="entry name" value="C2H2-TYPE DOMAIN-CONTAINING PROTEIN"/>
    <property type="match status" value="1"/>
</dbReference>
<evidence type="ECO:0000256" key="1">
    <source>
        <dbReference type="ARBA" id="ARBA00022723"/>
    </source>
</evidence>
<comment type="caution">
    <text evidence="7">The sequence shown here is derived from an EMBL/GenBank/DDBJ whole genome shotgun (WGS) entry which is preliminary data.</text>
</comment>
<reference evidence="7" key="1">
    <citation type="submission" date="2021-07" db="EMBL/GenBank/DDBJ databases">
        <authorList>
            <person name="Catto M.A."/>
            <person name="Jacobson A."/>
            <person name="Kennedy G."/>
            <person name="Labadie P."/>
            <person name="Hunt B.G."/>
            <person name="Srinivasan R."/>
        </authorList>
    </citation>
    <scope>NUCLEOTIDE SEQUENCE</scope>
    <source>
        <strain evidence="7">PL_HMW_Pooled</strain>
        <tissue evidence="7">Head</tissue>
    </source>
</reference>
<dbReference type="AlphaFoldDB" id="A0AAE1HKI3"/>
<evidence type="ECO:0000313" key="8">
    <source>
        <dbReference type="EMBL" id="KAK3922272.1"/>
    </source>
</evidence>
<evidence type="ECO:0000256" key="5">
    <source>
        <dbReference type="PROSITE-ProRule" id="PRU00042"/>
    </source>
</evidence>
<keyword evidence="4" id="KW-0862">Zinc</keyword>
<evidence type="ECO:0000256" key="2">
    <source>
        <dbReference type="ARBA" id="ARBA00022737"/>
    </source>
</evidence>
<keyword evidence="2" id="KW-0677">Repeat</keyword>
<proteinExistence type="predicted"/>
<feature type="domain" description="C2H2-type" evidence="6">
    <location>
        <begin position="382"/>
        <end position="405"/>
    </location>
</feature>
<sequence length="497" mass="56638">MTQNQNKHAGQAYEARNMNMQVAHSQDHDYLGPQGNPHEVHAPVIQHHKYSNNPGAHHHDVAEPNINIDDQNLGGNSVNMDEPINAGRRPVVVRNIFGVNYSLEDIFGNEEVSLIPARHVSAESFDSEKMENENKLPTPVDDNFNPGHVLNAALNALMNANRRNDLFEKLSDRITFTLPHLTAAQRVRLEDLKHQYNNMEALLECKSERENEVYACIKCNKTIYGITALKYHGRCCVGFNTTPHWMRGKHIFFHRPSNKKPHPPLSGKPKCPLCRRVYPSAILLKAHMQTYGINFCPILGCGKKFATYSKHNIHLGLKHSLNIDFVLYKCPVCTKRFLTLERLTAHCIAHLKKKYHCPHSRCTEVFPSMKMMMTHLKSHHPYICEACKRVFDDILSYVCHRRSHTAFHCNFCKKKFVSFFHFKKHKRSCKSVKRDQSTFGLHTRCNEIYNSLIRGEPLENQHGIAAAECAVCFYLSNNPDSVIVGSCLNGQHSASAG</sequence>